<keyword evidence="5" id="KW-0677">Repeat</keyword>
<protein>
    <submittedName>
        <fullName evidence="11">Mitochondrial substrate carrier family protein</fullName>
    </submittedName>
</protein>
<keyword evidence="8 9" id="KW-0472">Membrane</keyword>
<reference evidence="11 12" key="1">
    <citation type="submission" date="2024-03" db="EMBL/GenBank/DDBJ databases">
        <title>The Acrasis kona genome and developmental transcriptomes reveal deep origins of eukaryotic multicellular pathways.</title>
        <authorList>
            <person name="Sheikh S."/>
            <person name="Fu C.-J."/>
            <person name="Brown M.W."/>
            <person name="Baldauf S.L."/>
        </authorList>
    </citation>
    <scope>NUCLEOTIDE SEQUENCE [LARGE SCALE GENOMIC DNA]</scope>
    <source>
        <strain evidence="11 12">ATCC MYA-3509</strain>
    </source>
</reference>
<evidence type="ECO:0000256" key="1">
    <source>
        <dbReference type="ARBA" id="ARBA00004225"/>
    </source>
</evidence>
<organism evidence="11 12">
    <name type="scientific">Acrasis kona</name>
    <dbReference type="NCBI Taxonomy" id="1008807"/>
    <lineage>
        <taxon>Eukaryota</taxon>
        <taxon>Discoba</taxon>
        <taxon>Heterolobosea</taxon>
        <taxon>Tetramitia</taxon>
        <taxon>Eutetramitia</taxon>
        <taxon>Acrasidae</taxon>
        <taxon>Acrasis</taxon>
    </lineage>
</organism>
<evidence type="ECO:0000256" key="4">
    <source>
        <dbReference type="ARBA" id="ARBA00022692"/>
    </source>
</evidence>
<evidence type="ECO:0000256" key="5">
    <source>
        <dbReference type="ARBA" id="ARBA00022737"/>
    </source>
</evidence>
<dbReference type="GO" id="GO:0031966">
    <property type="term" value="C:mitochondrial membrane"/>
    <property type="evidence" value="ECO:0007669"/>
    <property type="project" value="UniProtKB-SubCell"/>
</dbReference>
<dbReference type="Proteomes" id="UP001431209">
    <property type="component" value="Unassembled WGS sequence"/>
</dbReference>
<evidence type="ECO:0000256" key="8">
    <source>
        <dbReference type="ARBA" id="ARBA00023136"/>
    </source>
</evidence>
<feature type="repeat" description="Solcar" evidence="9">
    <location>
        <begin position="14"/>
        <end position="97"/>
    </location>
</feature>
<evidence type="ECO:0000256" key="9">
    <source>
        <dbReference type="PROSITE-ProRule" id="PRU00282"/>
    </source>
</evidence>
<evidence type="ECO:0000256" key="2">
    <source>
        <dbReference type="ARBA" id="ARBA00006375"/>
    </source>
</evidence>
<comment type="subcellular location">
    <subcellularLocation>
        <location evidence="1">Mitochondrion membrane</location>
        <topology evidence="1">Multi-pass membrane protein</topology>
    </subcellularLocation>
</comment>
<gene>
    <name evidence="11" type="ORF">AKO1_000345</name>
</gene>
<dbReference type="InterPro" id="IPR023395">
    <property type="entry name" value="MCP_dom_sf"/>
</dbReference>
<dbReference type="PANTHER" id="PTHR45624">
    <property type="entry name" value="MITOCHONDRIAL BASIC AMINO ACIDS TRANSPORTER-RELATED"/>
    <property type="match status" value="1"/>
</dbReference>
<dbReference type="InterPro" id="IPR050567">
    <property type="entry name" value="Mitochondrial_Carrier"/>
</dbReference>
<evidence type="ECO:0000256" key="3">
    <source>
        <dbReference type="ARBA" id="ARBA00022448"/>
    </source>
</evidence>
<evidence type="ECO:0000313" key="11">
    <source>
        <dbReference type="EMBL" id="KAL0487582.1"/>
    </source>
</evidence>
<evidence type="ECO:0000313" key="12">
    <source>
        <dbReference type="Proteomes" id="UP001431209"/>
    </source>
</evidence>
<feature type="repeat" description="Solcar" evidence="9">
    <location>
        <begin position="110"/>
        <end position="197"/>
    </location>
</feature>
<dbReference type="PRINTS" id="PR00926">
    <property type="entry name" value="MITOCARRIER"/>
</dbReference>
<evidence type="ECO:0000256" key="7">
    <source>
        <dbReference type="ARBA" id="ARBA00023128"/>
    </source>
</evidence>
<keyword evidence="7" id="KW-0496">Mitochondrion</keyword>
<keyword evidence="3 10" id="KW-0813">Transport</keyword>
<dbReference type="AlphaFoldDB" id="A0AAW2ZG31"/>
<dbReference type="InterPro" id="IPR018108">
    <property type="entry name" value="MCP_transmembrane"/>
</dbReference>
<keyword evidence="4 9" id="KW-0812">Transmembrane</keyword>
<evidence type="ECO:0000256" key="6">
    <source>
        <dbReference type="ARBA" id="ARBA00022989"/>
    </source>
</evidence>
<keyword evidence="6" id="KW-1133">Transmembrane helix</keyword>
<dbReference type="InterPro" id="IPR002067">
    <property type="entry name" value="MCP"/>
</dbReference>
<dbReference type="Gene3D" id="1.50.40.10">
    <property type="entry name" value="Mitochondrial carrier domain"/>
    <property type="match status" value="1"/>
</dbReference>
<dbReference type="PANTHER" id="PTHR45624:SF24">
    <property type="entry name" value="MITOCHONDRIAL SUBSTRATE CARRIER FAMILY PROTEIN G"/>
    <property type="match status" value="1"/>
</dbReference>
<comment type="similarity">
    <text evidence="2 10">Belongs to the mitochondrial carrier (TC 2.A.29) family.</text>
</comment>
<sequence>MVSTTSAERKALLPRGVIDTLAGTAGGWALVLVGHPFDTIKVRLQTSKQYSGMVDCIKQTVAKEGVRGLYKGMISPLTGITFVNSVQFAMYMQGIYFFQRMLGVKEGERLPIQYVCLAGMVAGIPQSMVEGPQDLLKAKMQVQRADNKLYSSTFDCAKKIGSTQGVRGIYQGLGATILRNIPANAGYFGVYESSKRWFADHGADQKREVKDLKPYEILLSGGLGGCACWIASYPMDVVKSLMQTDHVNKAERLYNNVPDAIRKINQQQGPKAFFRGFTPCIVRAFPANGACFFAYEFSKSVMEKL</sequence>
<comment type="caution">
    <text evidence="11">The sequence shown here is derived from an EMBL/GenBank/DDBJ whole genome shotgun (WGS) entry which is preliminary data.</text>
</comment>
<dbReference type="GO" id="GO:0022857">
    <property type="term" value="F:transmembrane transporter activity"/>
    <property type="evidence" value="ECO:0007669"/>
    <property type="project" value="TreeGrafter"/>
</dbReference>
<name>A0AAW2ZG31_9EUKA</name>
<dbReference type="PROSITE" id="PS50920">
    <property type="entry name" value="SOLCAR"/>
    <property type="match status" value="3"/>
</dbReference>
<proteinExistence type="inferred from homology"/>
<dbReference type="SUPFAM" id="SSF103506">
    <property type="entry name" value="Mitochondrial carrier"/>
    <property type="match status" value="1"/>
</dbReference>
<keyword evidence="12" id="KW-1185">Reference proteome</keyword>
<dbReference type="Pfam" id="PF00153">
    <property type="entry name" value="Mito_carr"/>
    <property type="match status" value="3"/>
</dbReference>
<feature type="repeat" description="Solcar" evidence="9">
    <location>
        <begin position="212"/>
        <end position="301"/>
    </location>
</feature>
<accession>A0AAW2ZG31</accession>
<evidence type="ECO:0000256" key="10">
    <source>
        <dbReference type="RuleBase" id="RU000488"/>
    </source>
</evidence>
<dbReference type="EMBL" id="JAOPGA020001352">
    <property type="protein sequence ID" value="KAL0487582.1"/>
    <property type="molecule type" value="Genomic_DNA"/>
</dbReference>